<protein>
    <submittedName>
        <fullName evidence="1">Uncharacterized protein</fullName>
    </submittedName>
</protein>
<dbReference type="EMBL" id="BART01005727">
    <property type="protein sequence ID" value="GAG69575.1"/>
    <property type="molecule type" value="Genomic_DNA"/>
</dbReference>
<dbReference type="AlphaFoldDB" id="X0ZIW8"/>
<comment type="caution">
    <text evidence="1">The sequence shown here is derived from an EMBL/GenBank/DDBJ whole genome shotgun (WGS) entry which is preliminary data.</text>
</comment>
<reference evidence="1" key="1">
    <citation type="journal article" date="2014" name="Front. Microbiol.">
        <title>High frequency of phylogenetically diverse reductive dehalogenase-homologous genes in deep subseafloor sedimentary metagenomes.</title>
        <authorList>
            <person name="Kawai M."/>
            <person name="Futagami T."/>
            <person name="Toyoda A."/>
            <person name="Takaki Y."/>
            <person name="Nishi S."/>
            <person name="Hori S."/>
            <person name="Arai W."/>
            <person name="Tsubouchi T."/>
            <person name="Morono Y."/>
            <person name="Uchiyama I."/>
            <person name="Ito T."/>
            <person name="Fujiyama A."/>
            <person name="Inagaki F."/>
            <person name="Takami H."/>
        </authorList>
    </citation>
    <scope>NUCLEOTIDE SEQUENCE</scope>
    <source>
        <strain evidence="1">Expedition CK06-06</strain>
    </source>
</reference>
<name>X0ZIW8_9ZZZZ</name>
<evidence type="ECO:0000313" key="1">
    <source>
        <dbReference type="EMBL" id="GAG69575.1"/>
    </source>
</evidence>
<gene>
    <name evidence="1" type="ORF">S01H4_13003</name>
</gene>
<proteinExistence type="predicted"/>
<feature type="non-terminal residue" evidence="1">
    <location>
        <position position="1"/>
    </location>
</feature>
<sequence length="63" mass="7055">IAFGKAIKECSNRKSKACSIPPIFEEASFTLESFPSTPSINETIKVRREASNRCPLRKKNVDI</sequence>
<organism evidence="1">
    <name type="scientific">marine sediment metagenome</name>
    <dbReference type="NCBI Taxonomy" id="412755"/>
    <lineage>
        <taxon>unclassified sequences</taxon>
        <taxon>metagenomes</taxon>
        <taxon>ecological metagenomes</taxon>
    </lineage>
</organism>
<accession>X0ZIW8</accession>